<evidence type="ECO:0000256" key="4">
    <source>
        <dbReference type="PROSITE-ProRule" id="PRU00175"/>
    </source>
</evidence>
<evidence type="ECO:0000313" key="6">
    <source>
        <dbReference type="EMBL" id="NDV40107.1"/>
    </source>
</evidence>
<dbReference type="CDD" id="cd16449">
    <property type="entry name" value="RING-HC"/>
    <property type="match status" value="1"/>
</dbReference>
<dbReference type="InterPro" id="IPR001841">
    <property type="entry name" value="Znf_RING"/>
</dbReference>
<dbReference type="GO" id="GO:0005654">
    <property type="term" value="C:nucleoplasm"/>
    <property type="evidence" value="ECO:0007669"/>
    <property type="project" value="TreeGrafter"/>
</dbReference>
<dbReference type="PANTHER" id="PTHR25462">
    <property type="entry name" value="BONUS, ISOFORM C-RELATED"/>
    <property type="match status" value="1"/>
</dbReference>
<dbReference type="InterPro" id="IPR017907">
    <property type="entry name" value="Znf_RING_CS"/>
</dbReference>
<dbReference type="InterPro" id="IPR047153">
    <property type="entry name" value="TRIM45/56/19-like"/>
</dbReference>
<evidence type="ECO:0000256" key="3">
    <source>
        <dbReference type="ARBA" id="ARBA00022833"/>
    </source>
</evidence>
<dbReference type="Pfam" id="PF13445">
    <property type="entry name" value="zf-RING_UBOX"/>
    <property type="match status" value="1"/>
</dbReference>
<sequence>MECGVCFDQLEDPRVLPCGHTFCLKCLQQLRNQTRPKCRCTLPPVHQLPKNFLIAELLQTSQQTPKVKYPCGECEEPTKGEFWCPHEGFLCETHCREIHSRRTTKAHQVGA</sequence>
<dbReference type="InterPro" id="IPR013083">
    <property type="entry name" value="Znf_RING/FYVE/PHD"/>
</dbReference>
<accession>A0A6B2LT56</accession>
<protein>
    <recommendedName>
        <fullName evidence="5">RING-type domain-containing protein</fullName>
    </recommendedName>
</protein>
<dbReference type="PANTHER" id="PTHR25462:SF296">
    <property type="entry name" value="MEIOTIC P26, ISOFORM F"/>
    <property type="match status" value="1"/>
</dbReference>
<reference evidence="6" key="1">
    <citation type="journal article" date="2020" name="J. Eukaryot. Microbiol.">
        <title>De novo Sequencing, Assembly and Annotation of the Transcriptome for the Free-Living Testate Amoeba Arcella intermedia.</title>
        <authorList>
            <person name="Ribeiro G.M."/>
            <person name="Porfirio-Sousa A.L."/>
            <person name="Maurer-Alcala X.X."/>
            <person name="Katz L.A."/>
            <person name="Lahr D.J.G."/>
        </authorList>
    </citation>
    <scope>NUCLEOTIDE SEQUENCE</scope>
</reference>
<dbReference type="GO" id="GO:0061630">
    <property type="term" value="F:ubiquitin protein ligase activity"/>
    <property type="evidence" value="ECO:0007669"/>
    <property type="project" value="TreeGrafter"/>
</dbReference>
<dbReference type="PROSITE" id="PS00518">
    <property type="entry name" value="ZF_RING_1"/>
    <property type="match status" value="1"/>
</dbReference>
<dbReference type="PROSITE" id="PS50089">
    <property type="entry name" value="ZF_RING_2"/>
    <property type="match status" value="1"/>
</dbReference>
<dbReference type="SUPFAM" id="SSF57850">
    <property type="entry name" value="RING/U-box"/>
    <property type="match status" value="1"/>
</dbReference>
<dbReference type="AlphaFoldDB" id="A0A6B2LT56"/>
<keyword evidence="1" id="KW-0479">Metal-binding</keyword>
<evidence type="ECO:0000256" key="1">
    <source>
        <dbReference type="ARBA" id="ARBA00022723"/>
    </source>
</evidence>
<organism evidence="6">
    <name type="scientific">Arcella intermedia</name>
    <dbReference type="NCBI Taxonomy" id="1963864"/>
    <lineage>
        <taxon>Eukaryota</taxon>
        <taxon>Amoebozoa</taxon>
        <taxon>Tubulinea</taxon>
        <taxon>Elardia</taxon>
        <taxon>Arcellinida</taxon>
        <taxon>Sphaerothecina</taxon>
        <taxon>Arcellidae</taxon>
        <taxon>Arcella</taxon>
    </lineage>
</organism>
<evidence type="ECO:0000256" key="2">
    <source>
        <dbReference type="ARBA" id="ARBA00022771"/>
    </source>
</evidence>
<name>A0A6B2LT56_9EUKA</name>
<dbReference type="GO" id="GO:0008270">
    <property type="term" value="F:zinc ion binding"/>
    <property type="evidence" value="ECO:0007669"/>
    <property type="project" value="UniProtKB-KW"/>
</dbReference>
<dbReference type="InterPro" id="IPR027370">
    <property type="entry name" value="Znf-RING_euk"/>
</dbReference>
<dbReference type="EMBL" id="GIBP01011138">
    <property type="protein sequence ID" value="NDV40107.1"/>
    <property type="molecule type" value="Transcribed_RNA"/>
</dbReference>
<proteinExistence type="predicted"/>
<evidence type="ECO:0000259" key="5">
    <source>
        <dbReference type="PROSITE" id="PS50089"/>
    </source>
</evidence>
<dbReference type="SMART" id="SM00184">
    <property type="entry name" value="RING"/>
    <property type="match status" value="1"/>
</dbReference>
<keyword evidence="3" id="KW-0862">Zinc</keyword>
<feature type="domain" description="RING-type" evidence="5">
    <location>
        <begin position="3"/>
        <end position="39"/>
    </location>
</feature>
<dbReference type="Gene3D" id="3.30.40.10">
    <property type="entry name" value="Zinc/RING finger domain, C3HC4 (zinc finger)"/>
    <property type="match status" value="1"/>
</dbReference>
<keyword evidence="2 4" id="KW-0863">Zinc-finger</keyword>